<dbReference type="InterPro" id="IPR001245">
    <property type="entry name" value="Ser-Thr/Tyr_kinase_cat_dom"/>
</dbReference>
<keyword evidence="3 9" id="KW-0597">Phosphoprotein</keyword>
<feature type="compositionally biased region" description="Gly residues" evidence="11">
    <location>
        <begin position="1990"/>
        <end position="2010"/>
    </location>
</feature>
<dbReference type="InterPro" id="IPR004358">
    <property type="entry name" value="Sig_transdc_His_kin-like_C"/>
</dbReference>
<feature type="compositionally biased region" description="Low complexity" evidence="11">
    <location>
        <begin position="2638"/>
        <end position="2657"/>
    </location>
</feature>
<dbReference type="PANTHER" id="PTHR45339:SF1">
    <property type="entry name" value="HYBRID SIGNAL TRANSDUCTION HISTIDINE KINASE J"/>
    <property type="match status" value="1"/>
</dbReference>
<keyword evidence="17" id="KW-1185">Reference proteome</keyword>
<accession>A0A9P6QI30</accession>
<evidence type="ECO:0000256" key="5">
    <source>
        <dbReference type="ARBA" id="ARBA00022741"/>
    </source>
</evidence>
<evidence type="ECO:0000256" key="12">
    <source>
        <dbReference type="SAM" id="Phobius"/>
    </source>
</evidence>
<feature type="compositionally biased region" description="Polar residues" evidence="11">
    <location>
        <begin position="1490"/>
        <end position="1530"/>
    </location>
</feature>
<dbReference type="Gene3D" id="3.30.565.10">
    <property type="entry name" value="Histidine kinase-like ATPase, C-terminal domain"/>
    <property type="match status" value="1"/>
</dbReference>
<dbReference type="SUPFAM" id="SSF57184">
    <property type="entry name" value="Growth factor receptor domain"/>
    <property type="match status" value="1"/>
</dbReference>
<dbReference type="SUPFAM" id="SSF56112">
    <property type="entry name" value="Protein kinase-like (PK-like)"/>
    <property type="match status" value="1"/>
</dbReference>
<feature type="compositionally biased region" description="Basic residues" evidence="11">
    <location>
        <begin position="2434"/>
        <end position="2445"/>
    </location>
</feature>
<feature type="modified residue" description="4-aspartylphosphate" evidence="9">
    <location>
        <position position="2219"/>
    </location>
</feature>
<feature type="region of interest" description="Disordered" evidence="11">
    <location>
        <begin position="779"/>
        <end position="826"/>
    </location>
</feature>
<feature type="domain" description="Protein kinase" evidence="13">
    <location>
        <begin position="884"/>
        <end position="1225"/>
    </location>
</feature>
<dbReference type="GO" id="GO:0000155">
    <property type="term" value="F:phosphorelay sensor kinase activity"/>
    <property type="evidence" value="ECO:0007669"/>
    <property type="project" value="InterPro"/>
</dbReference>
<dbReference type="Gene3D" id="3.40.50.2300">
    <property type="match status" value="5"/>
</dbReference>
<feature type="region of interest" description="Disordered" evidence="11">
    <location>
        <begin position="1746"/>
        <end position="1859"/>
    </location>
</feature>
<evidence type="ECO:0000256" key="8">
    <source>
        <dbReference type="ARBA" id="ARBA00023012"/>
    </source>
</evidence>
<evidence type="ECO:0000256" key="3">
    <source>
        <dbReference type="ARBA" id="ARBA00022553"/>
    </source>
</evidence>
<keyword evidence="7" id="KW-0067">ATP-binding</keyword>
<organism evidence="16 17">
    <name type="scientific">Actinomortierella ambigua</name>
    <dbReference type="NCBI Taxonomy" id="1343610"/>
    <lineage>
        <taxon>Eukaryota</taxon>
        <taxon>Fungi</taxon>
        <taxon>Fungi incertae sedis</taxon>
        <taxon>Mucoromycota</taxon>
        <taxon>Mortierellomycotina</taxon>
        <taxon>Mortierellomycetes</taxon>
        <taxon>Mortierellales</taxon>
        <taxon>Mortierellaceae</taxon>
        <taxon>Actinomortierella</taxon>
    </lineage>
</organism>
<dbReference type="InterPro" id="IPR036097">
    <property type="entry name" value="HisK_dim/P_sf"/>
</dbReference>
<feature type="compositionally biased region" description="Low complexity" evidence="11">
    <location>
        <begin position="1771"/>
        <end position="1798"/>
    </location>
</feature>
<dbReference type="Pfam" id="PF00072">
    <property type="entry name" value="Response_reg"/>
    <property type="match status" value="1"/>
</dbReference>
<keyword evidence="4" id="KW-0808">Transferase</keyword>
<dbReference type="SUPFAM" id="SSF55874">
    <property type="entry name" value="ATPase domain of HSP90 chaperone/DNA topoisomerase II/histidine kinase"/>
    <property type="match status" value="2"/>
</dbReference>
<name>A0A9P6QI30_9FUNG</name>
<dbReference type="EMBL" id="JAAAJB010000032">
    <property type="protein sequence ID" value="KAG0269181.1"/>
    <property type="molecule type" value="Genomic_DNA"/>
</dbReference>
<dbReference type="PANTHER" id="PTHR45339">
    <property type="entry name" value="HYBRID SIGNAL TRANSDUCTION HISTIDINE KINASE J"/>
    <property type="match status" value="1"/>
</dbReference>
<feature type="compositionally biased region" description="Polar residues" evidence="11">
    <location>
        <begin position="2172"/>
        <end position="2183"/>
    </location>
</feature>
<feature type="region of interest" description="Disordered" evidence="11">
    <location>
        <begin position="855"/>
        <end position="883"/>
    </location>
</feature>
<feature type="region of interest" description="Disordered" evidence="11">
    <location>
        <begin position="2485"/>
        <end position="2695"/>
    </location>
</feature>
<evidence type="ECO:0000256" key="11">
    <source>
        <dbReference type="SAM" id="MobiDB-lite"/>
    </source>
</evidence>
<feature type="compositionally biased region" description="Low complexity" evidence="11">
    <location>
        <begin position="1807"/>
        <end position="1820"/>
    </location>
</feature>
<dbReference type="Pfam" id="PF02518">
    <property type="entry name" value="HATPase_c"/>
    <property type="match status" value="1"/>
</dbReference>
<dbReference type="Gene3D" id="1.10.287.130">
    <property type="match status" value="1"/>
</dbReference>
<feature type="region of interest" description="Disordered" evidence="11">
    <location>
        <begin position="1971"/>
        <end position="2051"/>
    </location>
</feature>
<feature type="compositionally biased region" description="Basic and acidic residues" evidence="11">
    <location>
        <begin position="2518"/>
        <end position="2527"/>
    </location>
</feature>
<dbReference type="InterPro" id="IPR009030">
    <property type="entry name" value="Growth_fac_rcpt_cys_sf"/>
</dbReference>
<evidence type="ECO:0000256" key="7">
    <source>
        <dbReference type="ARBA" id="ARBA00022840"/>
    </source>
</evidence>
<evidence type="ECO:0000259" key="13">
    <source>
        <dbReference type="PROSITE" id="PS50011"/>
    </source>
</evidence>
<comment type="caution">
    <text evidence="16">The sequence shown here is derived from an EMBL/GenBank/DDBJ whole genome shotgun (WGS) entry which is preliminary data.</text>
</comment>
<keyword evidence="12" id="KW-1133">Transmembrane helix</keyword>
<dbReference type="PROSITE" id="PS50110">
    <property type="entry name" value="RESPONSE_REGULATORY"/>
    <property type="match status" value="1"/>
</dbReference>
<dbReference type="Gene3D" id="1.10.510.10">
    <property type="entry name" value="Transferase(Phosphotransferase) domain 1"/>
    <property type="match status" value="2"/>
</dbReference>
<feature type="compositionally biased region" description="Low complexity" evidence="11">
    <location>
        <begin position="1837"/>
        <end position="1850"/>
    </location>
</feature>
<feature type="compositionally biased region" description="Low complexity" evidence="11">
    <location>
        <begin position="2011"/>
        <end position="2049"/>
    </location>
</feature>
<reference evidence="16" key="1">
    <citation type="journal article" date="2020" name="Fungal Divers.">
        <title>Resolving the Mortierellaceae phylogeny through synthesis of multi-gene phylogenetics and phylogenomics.</title>
        <authorList>
            <person name="Vandepol N."/>
            <person name="Liber J."/>
            <person name="Desiro A."/>
            <person name="Na H."/>
            <person name="Kennedy M."/>
            <person name="Barry K."/>
            <person name="Grigoriev I.V."/>
            <person name="Miller A.N."/>
            <person name="O'Donnell K."/>
            <person name="Stajich J.E."/>
            <person name="Bonito G."/>
        </authorList>
    </citation>
    <scope>NUCLEOTIDE SEQUENCE</scope>
    <source>
        <strain evidence="16">BC1065</strain>
    </source>
</reference>
<keyword evidence="12" id="KW-0472">Membrane</keyword>
<dbReference type="InterPro" id="IPR003661">
    <property type="entry name" value="HisK_dim/P_dom"/>
</dbReference>
<dbReference type="InterPro" id="IPR036890">
    <property type="entry name" value="HATPase_C_sf"/>
</dbReference>
<feature type="compositionally biased region" description="Acidic residues" evidence="11">
    <location>
        <begin position="2410"/>
        <end position="2423"/>
    </location>
</feature>
<dbReference type="Pfam" id="PF00512">
    <property type="entry name" value="HisKA"/>
    <property type="match status" value="1"/>
</dbReference>
<dbReference type="Proteomes" id="UP000807716">
    <property type="component" value="Unassembled WGS sequence"/>
</dbReference>
<feature type="compositionally biased region" description="Basic residues" evidence="11">
    <location>
        <begin position="2506"/>
        <end position="2517"/>
    </location>
</feature>
<feature type="compositionally biased region" description="Polar residues" evidence="11">
    <location>
        <begin position="1821"/>
        <end position="1836"/>
    </location>
</feature>
<dbReference type="SUPFAM" id="SSF52172">
    <property type="entry name" value="CheY-like"/>
    <property type="match status" value="2"/>
</dbReference>
<evidence type="ECO:0000256" key="4">
    <source>
        <dbReference type="ARBA" id="ARBA00022679"/>
    </source>
</evidence>
<dbReference type="Pfam" id="PF07699">
    <property type="entry name" value="Ephrin_rec_like"/>
    <property type="match status" value="1"/>
</dbReference>
<keyword evidence="8" id="KW-0902">Two-component regulatory system</keyword>
<dbReference type="SMART" id="SM00388">
    <property type="entry name" value="HisKA"/>
    <property type="match status" value="1"/>
</dbReference>
<feature type="region of interest" description="Disordered" evidence="11">
    <location>
        <begin position="2365"/>
        <end position="2451"/>
    </location>
</feature>
<dbReference type="InterPro" id="IPR001789">
    <property type="entry name" value="Sig_transdc_resp-reg_receiver"/>
</dbReference>
<dbReference type="InterPro" id="IPR011006">
    <property type="entry name" value="CheY-like_superfamily"/>
</dbReference>
<feature type="compositionally biased region" description="Basic and acidic residues" evidence="11">
    <location>
        <begin position="2160"/>
        <end position="2171"/>
    </location>
</feature>
<evidence type="ECO:0000259" key="15">
    <source>
        <dbReference type="PROSITE" id="PS50110"/>
    </source>
</evidence>
<dbReference type="FunFam" id="1.10.287.130:FF:000002">
    <property type="entry name" value="Two-component osmosensing histidine kinase"/>
    <property type="match status" value="1"/>
</dbReference>
<dbReference type="InterPro" id="IPR003594">
    <property type="entry name" value="HATPase_dom"/>
</dbReference>
<dbReference type="GO" id="GO:0005524">
    <property type="term" value="F:ATP binding"/>
    <property type="evidence" value="ECO:0007669"/>
    <property type="project" value="UniProtKB-KW"/>
</dbReference>
<evidence type="ECO:0000256" key="9">
    <source>
        <dbReference type="PROSITE-ProRule" id="PRU00169"/>
    </source>
</evidence>
<evidence type="ECO:0000313" key="17">
    <source>
        <dbReference type="Proteomes" id="UP000807716"/>
    </source>
</evidence>
<keyword evidence="10" id="KW-0175">Coiled coil</keyword>
<dbReference type="CDD" id="cd16922">
    <property type="entry name" value="HATPase_EvgS-ArcB-TorS-like"/>
    <property type="match status" value="1"/>
</dbReference>
<dbReference type="InterPro" id="IPR011009">
    <property type="entry name" value="Kinase-like_dom_sf"/>
</dbReference>
<evidence type="ECO:0000313" key="16">
    <source>
        <dbReference type="EMBL" id="KAG0269181.1"/>
    </source>
</evidence>
<dbReference type="SUPFAM" id="SSF47384">
    <property type="entry name" value="Homodimeric domain of signal transducing histidine kinase"/>
    <property type="match status" value="1"/>
</dbReference>
<feature type="compositionally biased region" description="Basic and acidic residues" evidence="11">
    <location>
        <begin position="810"/>
        <end position="824"/>
    </location>
</feature>
<feature type="region of interest" description="Disordered" evidence="11">
    <location>
        <begin position="1871"/>
        <end position="1926"/>
    </location>
</feature>
<dbReference type="CDD" id="cd00082">
    <property type="entry name" value="HisKA"/>
    <property type="match status" value="1"/>
</dbReference>
<sequence>MTSIVMPTSTSIAPVNPNNRLPGASIISGAFAPVCSFKADRATIRVVSPFLGGPDRSPHSRALADLRPILPSVVEVNDELSGEYNIQKMAGTIDNLINSGDVQGIIMSIPSYPELQDHIKSAKNKGIAVVAAYTGLSAARDAGIVAVMSDEHEAGRLIGKRFLKDDHIISLEKRTANSTNVASVTERVLQRRDVSGIVYMTHSVFAELGDALPTTLNNTRYRFAAYDYSRPMLSALNNGKLHYAISGLPYVQSVLAILLLYVQLNVGEKLHPGGGILTGPRLVTRQNARSMLAQEEWTIPSFGEFVDQRTFSMITAASSQNSRWGGISIGARDAANMLSFNMTEYRYDTPIRPATVQATIAEALNNSKTLGLIVNNDRAEYVEYAVNLTRSMVSERTARANRTQYEACEDIRDQFQTPDACNLLPPWNFTLNQVLPLPVVGISPTRGHATANNLQWIGEDSYASGRDYADSFFTNSRFRPICVVEEDQPEPQLELCRGMYDRMKELSRVGMPPWETFLMTLILNDFTGTLRKVEELDKQYPFDAMHIASDALFVNFDYQLTKGAIRDNFTVSVTGRSGVTMDAFQSGRVQRLWSQQSYLTGFMSVIQLAFATVMQDVTWDVMWTGPASINYACPKGHFFIQNVDALYCQVNSTGTRLDFHTGNRYCQPCETGFYSDDTNSEKCTKCPEGTFTNTTGATSCMSCDEHGPDNGSCADYFINKSKSNSTKLAIFIPTGLAILIALVSMGIVYYVRSRQRHRRLHDDSWQLDYKRIMGEYHDNETDMDSGHGTAGGGDGADGGMGGAGGGDEGGYDKKGGYDSGDRPKQQLQTTRSIAYDNGSHRLGYSFASSILNSCSNSNSSNNNNTNSGNNNGKSSKNGRPIGMFNRSHSTFVGGTSGIKPMDESGKAIGVYRNLPVMVRRIGGNKVELTPRLRLEIMDVLELRHPKLIELIGVCLQPPDVCIVSEYCSKGTLTEVLANPDLNFNWLFKLSFMSDISRALEFLHMSKIQYHGSLTSSQCLITSRWEIKVGGYGMQHLRETQRPEFLRQATLSSNLSPRNYGNGGTGTGNRGSMRISSDSHNGLQQQLSLFEEEYEMEDTPSEVWRTNWEILEGRWVAPENLVHSGPVFRKQSSRAGDVYSAGIVFNEIMTRKEPYWRQVKVLEQDELGPGILMDMIKFQHLRPDFLLDDASDESIGAVNALIRSCLQPDPNLRPTFPVILQRLRMISPDGDMIGGMANLLERYANDMEDLVRTRTIHLQARTAELEEERLRTVALLQDLELAKNHAEAAAMAKSNFLANMSHEIRTPMNAVIGMSRILLESDLSPDLMDCAETIESSGNQLMAVIDDILDFSKIESGKLKLAMDKLDLPWMLESVCNLVSVQAGIKGLGLTFVVDPETPIQVLGDLVRIRQVLLNLLSNAIKFTDKGNIVVRLEPQPRAFLTPSQREKQYIDQYGAPEHMGGEGASENMQLMRYGEHDEGVNGYRGRSNSRHSAGQDHNNTASSPTTMTSVTKSSWTAKHQRNGSTPTTKSGPGEDEQEVSLLWSVADTGVGIPAAKMDRLFKTFSQADDSVTRNFGGTGLGLAISKRLVELMDGDMWADSEEGIGSTFYFTTKLISPKASPTVTEKFQLAFFQDKTLMILDDRRVTRTSWTYLSSTWGFQRVIVMNVHKGLDFLIQNPTTVDVIVIDIDKANAKVNPGLSLLDQIRAIPRTIEGSDEPAKPPIPCVLISYHRRQQQQNSISAATSFDHGHTHLGSPATPPPVPPPARKRSPSPANSTVSTSTATPSKVATASAAAVATQPQQNAAASSSHESISESFQSQLSMAPSNTTTLVATNESSASSNRTSTSSNGSIGGGAGSALGLGVGPRALSSFKRQDSMASQSDHHDPPHPLDSVGNGGDAGRATGTGAAGTGRSSGGGRGGYVDDESSAVAKDHKGYNTPNTMNSNLLTAKPWGMLSGRSASYSSLYTAAKCSSPTRPDHPPNGSTGPAGESGSGGSSASGNGGVGGDSGSGSAITNANANVSANSGSNSTTTITNNNKNGNGNATNVVDANSDNVSLGHLTRPVKPSKLLPMLHGLMSGNWPPSTSVAPDTASRDDDRRKQLAKISCLLVDDNPVNQKVISRMLLRMGITADVASNGREAVEMCQARAERAAEHAAQMRKKDGGGGDRRSTVSAETSKDQQPSSSSSSSSSSSTTTMAESQDEEAAKQNRQYDLIFMDIWMPILSGLDATMELRSTVPGVMVQEPFIVAMTACVMPGDREKCLESGMNEYISKPVRREELWSILERWLDDRARAEEIRKVQEEKKRLMRKKREMLQRQGILTHHGPNSAMMSPSAAAAFRARAASAHGPALVNPFEAAEFGDSAAGLDEEGRRRHQEEYDDDDDDDDDDDGPLDHGSIHSSVGRCSENSDVEAGMENDDNDDGSNNSSSQRLRAARRCRSKRREQAKATEMQQALLEYSEVGGVGVGGGGGGSLTQVRLAEECRAARDRQREKRRQRRSMEKLKGKDKHHDRRQKRLEKVNADRDPLQLASLPAPSPAWSSLLPPHEQEQRRQQSKQQQKYHRGSLTPLDLDPSRGLPLVDERMLRASEDEEDSEDDDDDSDDSELEDSEEESDGAATSSIRTVSSTGRPILDRFSSRATVESAATTTTTGSFHTARSVHSPSPTPLPLRPPSRLSGSSAGGGRKSAYSSSMFTDPATLNTIRAVI</sequence>
<feature type="region of interest" description="Disordered" evidence="11">
    <location>
        <begin position="1477"/>
        <end position="1537"/>
    </location>
</feature>
<dbReference type="InterPro" id="IPR028082">
    <property type="entry name" value="Peripla_BP_I"/>
</dbReference>
<feature type="coiled-coil region" evidence="10">
    <location>
        <begin position="2285"/>
        <end position="2319"/>
    </location>
</feature>
<protein>
    <recommendedName>
        <fullName evidence="2">histidine kinase</fullName>
        <ecNumber evidence="2">2.7.13.3</ecNumber>
    </recommendedName>
</protein>
<dbReference type="InterPro" id="IPR005467">
    <property type="entry name" value="His_kinase_dom"/>
</dbReference>
<dbReference type="InterPro" id="IPR000719">
    <property type="entry name" value="Prot_kinase_dom"/>
</dbReference>
<feature type="compositionally biased region" description="Low complexity" evidence="11">
    <location>
        <begin position="855"/>
        <end position="877"/>
    </location>
</feature>
<feature type="domain" description="Histidine kinase" evidence="14">
    <location>
        <begin position="1298"/>
        <end position="1616"/>
    </location>
</feature>
<dbReference type="PROSITE" id="PS50109">
    <property type="entry name" value="HIS_KIN"/>
    <property type="match status" value="1"/>
</dbReference>
<gene>
    <name evidence="16" type="ORF">DFQ27_004577</name>
</gene>
<feature type="compositionally biased region" description="Gly residues" evidence="11">
    <location>
        <begin position="1907"/>
        <end position="1921"/>
    </location>
</feature>
<feature type="domain" description="Response regulatory" evidence="15">
    <location>
        <begin position="2107"/>
        <end position="2289"/>
    </location>
</feature>
<feature type="region of interest" description="Disordered" evidence="11">
    <location>
        <begin position="1052"/>
        <end position="1077"/>
    </location>
</feature>
<evidence type="ECO:0000256" key="10">
    <source>
        <dbReference type="SAM" id="Coils"/>
    </source>
</evidence>
<dbReference type="InterPro" id="IPR011641">
    <property type="entry name" value="Tyr-kin_ephrin_A/B_rcpt-like"/>
</dbReference>
<dbReference type="EC" id="2.7.13.3" evidence="2"/>
<keyword evidence="12" id="KW-0812">Transmembrane</keyword>
<feature type="compositionally biased region" description="Acidic residues" evidence="11">
    <location>
        <begin position="2590"/>
        <end position="2615"/>
    </location>
</feature>
<feature type="region of interest" description="Disordered" evidence="11">
    <location>
        <begin position="2152"/>
        <end position="2207"/>
    </location>
</feature>
<feature type="compositionally biased region" description="Gly residues" evidence="11">
    <location>
        <begin position="788"/>
        <end position="808"/>
    </location>
</feature>
<dbReference type="SMART" id="SM01411">
    <property type="entry name" value="Ephrin_rec_like"/>
    <property type="match status" value="1"/>
</dbReference>
<proteinExistence type="predicted"/>
<keyword evidence="6" id="KW-0418">Kinase</keyword>
<evidence type="ECO:0000256" key="2">
    <source>
        <dbReference type="ARBA" id="ARBA00012438"/>
    </source>
</evidence>
<feature type="compositionally biased region" description="Low complexity" evidence="11">
    <location>
        <begin position="2184"/>
        <end position="2197"/>
    </location>
</feature>
<dbReference type="CDD" id="cd17546">
    <property type="entry name" value="REC_hyHK_CKI1_RcsC-like"/>
    <property type="match status" value="1"/>
</dbReference>
<dbReference type="OrthoDB" id="60033at2759"/>
<feature type="compositionally biased region" description="Acidic residues" evidence="11">
    <location>
        <begin position="2379"/>
        <end position="2392"/>
    </location>
</feature>
<dbReference type="Pfam" id="PF07714">
    <property type="entry name" value="PK_Tyr_Ser-Thr"/>
    <property type="match status" value="1"/>
</dbReference>
<keyword evidence="5" id="KW-0547">Nucleotide-binding</keyword>
<evidence type="ECO:0000256" key="1">
    <source>
        <dbReference type="ARBA" id="ARBA00000085"/>
    </source>
</evidence>
<evidence type="ECO:0000256" key="6">
    <source>
        <dbReference type="ARBA" id="ARBA00022777"/>
    </source>
</evidence>
<dbReference type="SMART" id="SM00448">
    <property type="entry name" value="REC"/>
    <property type="match status" value="1"/>
</dbReference>
<dbReference type="PRINTS" id="PR00344">
    <property type="entry name" value="BCTRLSENSOR"/>
</dbReference>
<feature type="compositionally biased region" description="Polar residues" evidence="11">
    <location>
        <begin position="2617"/>
        <end position="2629"/>
    </location>
</feature>
<dbReference type="SUPFAM" id="SSF53822">
    <property type="entry name" value="Periplasmic binding protein-like I"/>
    <property type="match status" value="1"/>
</dbReference>
<dbReference type="SMART" id="SM00387">
    <property type="entry name" value="HATPase_c"/>
    <property type="match status" value="1"/>
</dbReference>
<feature type="transmembrane region" description="Helical" evidence="12">
    <location>
        <begin position="728"/>
        <end position="751"/>
    </location>
</feature>
<dbReference type="PROSITE" id="PS50011">
    <property type="entry name" value="PROTEIN_KINASE_DOM"/>
    <property type="match status" value="1"/>
</dbReference>
<evidence type="ECO:0000259" key="14">
    <source>
        <dbReference type="PROSITE" id="PS50109"/>
    </source>
</evidence>
<comment type="catalytic activity">
    <reaction evidence="1">
        <text>ATP + protein L-histidine = ADP + protein N-phospho-L-histidine.</text>
        <dbReference type="EC" id="2.7.13.3"/>
    </reaction>
</comment>
<dbReference type="Gene3D" id="2.10.50.10">
    <property type="entry name" value="Tumor Necrosis Factor Receptor, subunit A, domain 2"/>
    <property type="match status" value="1"/>
</dbReference>
<feature type="compositionally biased region" description="Low complexity" evidence="11">
    <location>
        <begin position="2528"/>
        <end position="2546"/>
    </location>
</feature>
<feature type="compositionally biased region" description="Low complexity" evidence="11">
    <location>
        <begin position="2424"/>
        <end position="2433"/>
    </location>
</feature>